<dbReference type="SUPFAM" id="SSF50891">
    <property type="entry name" value="Cyclophilin-like"/>
    <property type="match status" value="1"/>
</dbReference>
<accession>A0ABQ1V2W2</accession>
<evidence type="ECO:0000259" key="4">
    <source>
        <dbReference type="SMART" id="SM00797"/>
    </source>
</evidence>
<proteinExistence type="predicted"/>
<dbReference type="RefSeq" id="WP_188491178.1">
    <property type="nucleotide sequence ID" value="NZ_BMCS01000002.1"/>
</dbReference>
<dbReference type="SMART" id="SM00797">
    <property type="entry name" value="AHS2"/>
    <property type="match status" value="1"/>
</dbReference>
<protein>
    <submittedName>
        <fullName evidence="5">Allophanate hydrolase</fullName>
    </submittedName>
</protein>
<name>A0ABQ1V2W2_9NOCA</name>
<keyword evidence="1" id="KW-0547">Nucleotide-binding</keyword>
<dbReference type="Gene3D" id="2.40.100.10">
    <property type="entry name" value="Cyclophilin-like"/>
    <property type="match status" value="1"/>
</dbReference>
<evidence type="ECO:0000256" key="2">
    <source>
        <dbReference type="ARBA" id="ARBA00022801"/>
    </source>
</evidence>
<dbReference type="InterPro" id="IPR003778">
    <property type="entry name" value="CT_A_B"/>
</dbReference>
<gene>
    <name evidence="5" type="ORF">GCM10007298_34890</name>
</gene>
<comment type="caution">
    <text evidence="5">The sequence shown here is derived from an EMBL/GenBank/DDBJ whole genome shotgun (WGS) entry which is preliminary data.</text>
</comment>
<dbReference type="Proteomes" id="UP000632454">
    <property type="component" value="Unassembled WGS sequence"/>
</dbReference>
<feature type="domain" description="Carboxyltransferase" evidence="4">
    <location>
        <begin position="33"/>
        <end position="298"/>
    </location>
</feature>
<dbReference type="InterPro" id="IPR052708">
    <property type="entry name" value="PxpC"/>
</dbReference>
<organism evidence="5 6">
    <name type="scientific">Williamsia phyllosphaerae</name>
    <dbReference type="NCBI Taxonomy" id="885042"/>
    <lineage>
        <taxon>Bacteria</taxon>
        <taxon>Bacillati</taxon>
        <taxon>Actinomycetota</taxon>
        <taxon>Actinomycetes</taxon>
        <taxon>Mycobacteriales</taxon>
        <taxon>Nocardiaceae</taxon>
        <taxon>Williamsia</taxon>
    </lineage>
</organism>
<dbReference type="EMBL" id="BMCS01000002">
    <property type="protein sequence ID" value="GGF36079.1"/>
    <property type="molecule type" value="Genomic_DNA"/>
</dbReference>
<dbReference type="InterPro" id="IPR029000">
    <property type="entry name" value="Cyclophilin-like_dom_sf"/>
</dbReference>
<reference evidence="6" key="1">
    <citation type="journal article" date="2019" name="Int. J. Syst. Evol. Microbiol.">
        <title>The Global Catalogue of Microorganisms (GCM) 10K type strain sequencing project: providing services to taxonomists for standard genome sequencing and annotation.</title>
        <authorList>
            <consortium name="The Broad Institute Genomics Platform"/>
            <consortium name="The Broad Institute Genome Sequencing Center for Infectious Disease"/>
            <person name="Wu L."/>
            <person name="Ma J."/>
        </authorList>
    </citation>
    <scope>NUCLEOTIDE SEQUENCE [LARGE SCALE GENOMIC DNA]</scope>
    <source>
        <strain evidence="6">CCM 7855</strain>
    </source>
</reference>
<evidence type="ECO:0000256" key="1">
    <source>
        <dbReference type="ARBA" id="ARBA00022741"/>
    </source>
</evidence>
<dbReference type="Pfam" id="PF02626">
    <property type="entry name" value="CT_A_B"/>
    <property type="match status" value="1"/>
</dbReference>
<dbReference type="GO" id="GO:0016787">
    <property type="term" value="F:hydrolase activity"/>
    <property type="evidence" value="ECO:0007669"/>
    <property type="project" value="UniProtKB-KW"/>
</dbReference>
<keyword evidence="6" id="KW-1185">Reference proteome</keyword>
<dbReference type="PANTHER" id="PTHR43309">
    <property type="entry name" value="5-OXOPROLINASE SUBUNIT C"/>
    <property type="match status" value="1"/>
</dbReference>
<evidence type="ECO:0000256" key="3">
    <source>
        <dbReference type="ARBA" id="ARBA00022840"/>
    </source>
</evidence>
<keyword evidence="2 5" id="KW-0378">Hydrolase</keyword>
<keyword evidence="3" id="KW-0067">ATP-binding</keyword>
<dbReference type="NCBIfam" id="TIGR00724">
    <property type="entry name" value="urea_amlyse_rel"/>
    <property type="match status" value="1"/>
</dbReference>
<dbReference type="PANTHER" id="PTHR43309:SF3">
    <property type="entry name" value="5-OXOPROLINASE SUBUNIT C"/>
    <property type="match status" value="1"/>
</dbReference>
<evidence type="ECO:0000313" key="5">
    <source>
        <dbReference type="EMBL" id="GGF36079.1"/>
    </source>
</evidence>
<evidence type="ECO:0000313" key="6">
    <source>
        <dbReference type="Proteomes" id="UP000632454"/>
    </source>
</evidence>
<sequence length="298" mass="30158">MTRPSGAHPQHLDVLATGALSTVQDLGRPGYAHLGVPLSGAADRGALRLANRLVGNPEGAAGVEVTLGGLSVTVAGDLLMVVTGAPCAVLVDGRPTGPGAAFVVRDGQTVSLGTPTSQLRTYLAVRGGIDVPSVLGSRSTDTLSELGPAPLAVGDRVAVGSERDAWPSTTEAPGTMTSVTEDVVALHAEPGPRAQALIDPGVLYDGLWTVNPSSNRVGVRLDRIDADGALPETRSDGGTVASEGVALGSVQIPPSGQPVVFLADHPVTGGYPVAAVLTADSVDRAAQLVPGQRVRLHR</sequence>